<comment type="caution">
    <text evidence="2">The sequence shown here is derived from an EMBL/GenBank/DDBJ whole genome shotgun (WGS) entry which is preliminary data.</text>
</comment>
<feature type="region of interest" description="Disordered" evidence="1">
    <location>
        <begin position="144"/>
        <end position="169"/>
    </location>
</feature>
<feature type="compositionally biased region" description="Acidic residues" evidence="1">
    <location>
        <begin position="147"/>
        <end position="169"/>
    </location>
</feature>
<sequence>MSIQNFRELQLAVATQKAKALLLPPNIFLFCVRRIRGDLSVKVVSAQITKCLRQMTEAKKRKQDELNDDVPDAETKAREDKEGQTAEVTNAEVDEFYAILKRIHVAVKYFKEANEDGHKLTQARSLEREFEVEASGVKVNGVKREEEGVEENEGFDLNVDPEPEEEGLA</sequence>
<dbReference type="Proteomes" id="UP001314170">
    <property type="component" value="Unassembled WGS sequence"/>
</dbReference>
<keyword evidence="3" id="KW-1185">Reference proteome</keyword>
<accession>A0AAV1R143</accession>
<name>A0AAV1R143_9ROSI</name>
<dbReference type="GO" id="GO:0010112">
    <property type="term" value="P:regulation of systemic acquired resistance"/>
    <property type="evidence" value="ECO:0007669"/>
    <property type="project" value="InterPro"/>
</dbReference>
<dbReference type="PANTHER" id="PTHR35735:SF4">
    <property type="entry name" value="PROTEIN NIM1-INTERACTING 2"/>
    <property type="match status" value="1"/>
</dbReference>
<protein>
    <submittedName>
        <fullName evidence="2">Uncharacterized protein</fullName>
    </submittedName>
</protein>
<proteinExistence type="predicted"/>
<evidence type="ECO:0000313" key="3">
    <source>
        <dbReference type="Proteomes" id="UP001314170"/>
    </source>
</evidence>
<gene>
    <name evidence="2" type="ORF">DCAF_LOCUS4266</name>
</gene>
<reference evidence="2 3" key="1">
    <citation type="submission" date="2024-01" db="EMBL/GenBank/DDBJ databases">
        <authorList>
            <person name="Waweru B."/>
        </authorList>
    </citation>
    <scope>NUCLEOTIDE SEQUENCE [LARGE SCALE GENOMIC DNA]</scope>
</reference>
<dbReference type="EMBL" id="CAWUPB010000851">
    <property type="protein sequence ID" value="CAK7326564.1"/>
    <property type="molecule type" value="Genomic_DNA"/>
</dbReference>
<evidence type="ECO:0000313" key="2">
    <source>
        <dbReference type="EMBL" id="CAK7326564.1"/>
    </source>
</evidence>
<dbReference type="PANTHER" id="PTHR35735">
    <property type="entry name" value="PROTEIN NIM1-INTERACTING 2"/>
    <property type="match status" value="1"/>
</dbReference>
<feature type="compositionally biased region" description="Basic and acidic residues" evidence="1">
    <location>
        <begin position="73"/>
        <end position="84"/>
    </location>
</feature>
<dbReference type="InterPro" id="IPR034577">
    <property type="entry name" value="NIMIN-2"/>
</dbReference>
<dbReference type="AlphaFoldDB" id="A0AAV1R143"/>
<evidence type="ECO:0000256" key="1">
    <source>
        <dbReference type="SAM" id="MobiDB-lite"/>
    </source>
</evidence>
<organism evidence="2 3">
    <name type="scientific">Dovyalis caffra</name>
    <dbReference type="NCBI Taxonomy" id="77055"/>
    <lineage>
        <taxon>Eukaryota</taxon>
        <taxon>Viridiplantae</taxon>
        <taxon>Streptophyta</taxon>
        <taxon>Embryophyta</taxon>
        <taxon>Tracheophyta</taxon>
        <taxon>Spermatophyta</taxon>
        <taxon>Magnoliopsida</taxon>
        <taxon>eudicotyledons</taxon>
        <taxon>Gunneridae</taxon>
        <taxon>Pentapetalae</taxon>
        <taxon>rosids</taxon>
        <taxon>fabids</taxon>
        <taxon>Malpighiales</taxon>
        <taxon>Salicaceae</taxon>
        <taxon>Flacourtieae</taxon>
        <taxon>Dovyalis</taxon>
    </lineage>
</organism>
<feature type="region of interest" description="Disordered" evidence="1">
    <location>
        <begin position="59"/>
        <end position="87"/>
    </location>
</feature>